<dbReference type="Pfam" id="PF08146">
    <property type="entry name" value="BP28CT"/>
    <property type="match status" value="1"/>
</dbReference>
<keyword evidence="4 8" id="KW-0690">Ribosome biogenesis</keyword>
<evidence type="ECO:0000256" key="5">
    <source>
        <dbReference type="ARBA" id="ARBA00022552"/>
    </source>
</evidence>
<keyword evidence="5 8" id="KW-0698">rRNA processing</keyword>
<dbReference type="InParanoid" id="A0A409XHP1"/>
<evidence type="ECO:0000259" key="9">
    <source>
        <dbReference type="SMART" id="SM01036"/>
    </source>
</evidence>
<dbReference type="InterPro" id="IPR040191">
    <property type="entry name" value="UTP10"/>
</dbReference>
<dbReference type="Pfam" id="PF12397">
    <property type="entry name" value="U3snoRNP10"/>
    <property type="match status" value="1"/>
</dbReference>
<dbReference type="GO" id="GO:0032040">
    <property type="term" value="C:small-subunit processome"/>
    <property type="evidence" value="ECO:0007669"/>
    <property type="project" value="TreeGrafter"/>
</dbReference>
<dbReference type="OrthoDB" id="31183at2759"/>
<dbReference type="FunCoup" id="A0A409XHP1">
    <property type="interactions" value="650"/>
</dbReference>
<dbReference type="InterPro" id="IPR016024">
    <property type="entry name" value="ARM-type_fold"/>
</dbReference>
<comment type="subunit">
    <text evidence="8">Component of the ribosomal small subunit (SSU) processome.</text>
</comment>
<keyword evidence="11" id="KW-1185">Reference proteome</keyword>
<evidence type="ECO:0000256" key="3">
    <source>
        <dbReference type="ARBA" id="ARBA00015399"/>
    </source>
</evidence>
<dbReference type="EMBL" id="NHYD01001659">
    <property type="protein sequence ID" value="PPQ90282.1"/>
    <property type="molecule type" value="Genomic_DNA"/>
</dbReference>
<accession>A0A409XHP1</accession>
<dbReference type="GO" id="GO:0034455">
    <property type="term" value="C:t-UTP complex"/>
    <property type="evidence" value="ECO:0007669"/>
    <property type="project" value="TreeGrafter"/>
</dbReference>
<evidence type="ECO:0000256" key="1">
    <source>
        <dbReference type="ARBA" id="ARBA00004604"/>
    </source>
</evidence>
<dbReference type="Proteomes" id="UP000283269">
    <property type="component" value="Unassembled WGS sequence"/>
</dbReference>
<dbReference type="InterPro" id="IPR056473">
    <property type="entry name" value="HEAT_Utp10/HEAT1"/>
</dbReference>
<dbReference type="GO" id="GO:0045943">
    <property type="term" value="P:positive regulation of transcription by RNA polymerase I"/>
    <property type="evidence" value="ECO:0007669"/>
    <property type="project" value="TreeGrafter"/>
</dbReference>
<dbReference type="InterPro" id="IPR022125">
    <property type="entry name" value="U3snoRNP10_N"/>
</dbReference>
<evidence type="ECO:0000256" key="4">
    <source>
        <dbReference type="ARBA" id="ARBA00022517"/>
    </source>
</evidence>
<dbReference type="InterPro" id="IPR012954">
    <property type="entry name" value="BP28_C_dom"/>
</dbReference>
<dbReference type="GO" id="GO:0000462">
    <property type="term" value="P:maturation of SSU-rRNA from tricistronic rRNA transcript (SSU-rRNA, 5.8S rRNA, LSU-rRNA)"/>
    <property type="evidence" value="ECO:0007669"/>
    <property type="project" value="TreeGrafter"/>
</dbReference>
<protein>
    <recommendedName>
        <fullName evidence="3 8">U3 small nucleolar RNA-associated protein 10</fullName>
    </recommendedName>
</protein>
<evidence type="ECO:0000256" key="6">
    <source>
        <dbReference type="ARBA" id="ARBA00023242"/>
    </source>
</evidence>
<reference evidence="10 11" key="1">
    <citation type="journal article" date="2018" name="Evol. Lett.">
        <title>Horizontal gene cluster transfer increased hallucinogenic mushroom diversity.</title>
        <authorList>
            <person name="Reynolds H.T."/>
            <person name="Vijayakumar V."/>
            <person name="Gluck-Thaler E."/>
            <person name="Korotkin H.B."/>
            <person name="Matheny P.B."/>
            <person name="Slot J.C."/>
        </authorList>
    </citation>
    <scope>NUCLEOTIDE SEQUENCE [LARGE SCALE GENOMIC DNA]</scope>
    <source>
        <strain evidence="10 11">2631</strain>
    </source>
</reference>
<comment type="similarity">
    <text evidence="2 8">Belongs to the HEATR1/UTP10 family.</text>
</comment>
<dbReference type="PANTHER" id="PTHR13457:SF1">
    <property type="entry name" value="HEAT REPEAT-CONTAINING PROTEIN 1"/>
    <property type="match status" value="1"/>
</dbReference>
<keyword evidence="7 8" id="KW-0687">Ribonucleoprotein</keyword>
<dbReference type="Pfam" id="PF23243">
    <property type="entry name" value="HEAT_HEATR1"/>
    <property type="match status" value="1"/>
</dbReference>
<dbReference type="GO" id="GO:0030515">
    <property type="term" value="F:snoRNA binding"/>
    <property type="evidence" value="ECO:0007669"/>
    <property type="project" value="TreeGrafter"/>
</dbReference>
<dbReference type="SMART" id="SM01036">
    <property type="entry name" value="BP28CT"/>
    <property type="match status" value="1"/>
</dbReference>
<gene>
    <name evidence="10" type="ORF">CVT25_013107</name>
</gene>
<dbReference type="GO" id="GO:0030686">
    <property type="term" value="C:90S preribosome"/>
    <property type="evidence" value="ECO:0007669"/>
    <property type="project" value="TreeGrafter"/>
</dbReference>
<dbReference type="PANTHER" id="PTHR13457">
    <property type="entry name" value="BAP28"/>
    <property type="match status" value="1"/>
</dbReference>
<dbReference type="SUPFAM" id="SSF48371">
    <property type="entry name" value="ARM repeat"/>
    <property type="match status" value="2"/>
</dbReference>
<comment type="caution">
    <text evidence="10">The sequence shown here is derived from an EMBL/GenBank/DDBJ whole genome shotgun (WGS) entry which is preliminary data.</text>
</comment>
<proteinExistence type="inferred from homology"/>
<keyword evidence="6 8" id="KW-0539">Nucleus</keyword>
<feature type="domain" description="BP28 C-terminal" evidence="9">
    <location>
        <begin position="1768"/>
        <end position="1901"/>
    </location>
</feature>
<organism evidence="10 11">
    <name type="scientific">Psilocybe cyanescens</name>
    <dbReference type="NCBI Taxonomy" id="93625"/>
    <lineage>
        <taxon>Eukaryota</taxon>
        <taxon>Fungi</taxon>
        <taxon>Dikarya</taxon>
        <taxon>Basidiomycota</taxon>
        <taxon>Agaricomycotina</taxon>
        <taxon>Agaricomycetes</taxon>
        <taxon>Agaricomycetidae</taxon>
        <taxon>Agaricales</taxon>
        <taxon>Agaricineae</taxon>
        <taxon>Strophariaceae</taxon>
        <taxon>Psilocybe</taxon>
    </lineage>
</organism>
<comment type="subcellular location">
    <subcellularLocation>
        <location evidence="1 8">Nucleus</location>
        <location evidence="1 8">Nucleolus</location>
    </subcellularLocation>
</comment>
<name>A0A409XHP1_PSICY</name>
<dbReference type="STRING" id="93625.A0A409XHP1"/>
<sequence>MSSLATQLAQNVSLNASLLVDRSRRKASASYLFTGKEADQHDLEAIHALAVNALIHLTSVSPALEKYEETLFSERAKETDRTLLPLEAVQELDKAIEEFLWLLSPYLMEPSTGKIIEWLVRRFRIHEFNVEATLSLFLPYHESPHFAKIVTILQLKPNSIWSFLIPYKSAAQNLPRVSLVTEMLKNSDLARFVISLLPVAVKKGLGHHVLFAFNAATLYDFIKRSKSMSEGTMAYLLPGLLEPLQQKGKKLVKDGVLGSYILLATLSTRCELSSSALKAIVGVMSACAHAVQGNQFVSSLIAICKAQPEVEKFTDGTLSAMLHISNLKEELASGSSWVGSEKVISPLVKGLEDPVAMNLLESVILTQTTPSSVIETLASSLLEVGAKSERDTQIALSSRRLLSLIQQRQPNMLGNALDIFGENNPSLRETIEQLVISLSTIGQLSNAQTSREGNDMILASADADPKVRIIAIKELVKSVEGKDLNSIENMETIRGILIARLQESNVSVLEALYANPPAVTPIFASDPKSFLSSLSLAMDSDSKPKRNIFRLHLSYLASSFWKAVDPAIQTEIFHLILFPFLLFSKPRQKTAELVWDVIKEHFPETISLEWLNGCAQVVKSENTEGAEVVDFMNDINFNVAEQMAGNIMKSVHFSEHFEALLGKLKDSHSHVKLMGYLVALALVKKLSGDRQIDVAHEIIATIDLNELSGVDDSSQEHLALGSAEYKSLGKHIITKPSSRTTLNWLQISLVAAISRIPRPTDLVLDWVTELSSKSTDRGCRFVRLMRSIYQLANASTSVPVLSTTLLQILFVNLKGDALAFLAGIWASGNADEYKDSTAIALLHAAAFLEAHLLEDDGVDFQTILPTLLVALQTSDAQICQGALECISRVRILAERKLSSVYRFDTIYGNNDRTLQYLDQDDLKRYLNALVEHRDHFANDPSYLKIFHDQHLGRTKADKKRDADYKHRIVCYLLSHINALSSETVQNSLLKSIATVTNKAKIQILSPTIQTVVGSVSSVEATDTFSTYSEEFLTRLLSCYDSGASTYLNETANAWDTFSQLLHTFFRSGTPMQPQEALAHAIENGLFASLNQQKKFALCEILLDVGSQDSSSQSLSRHVLSTVLVDVPLIVHLLGLYTPPGPTSSPRATKRVKTTESPEDALPRLSLLVEILGTKSLPGSLDLISHLLGTLSRIIQVLPPAQADVSYIEQLLMSAVESAASKITEVPNLSPSVIRLDILVEVIRVSGNPQTFHQALLLIANLASLAPESVLYNVMPVFTFMGSNIFHRDDSYSFKVVQQTIDGIVPVMVSSLKEAHSQPLDLYLASKEFLRVFSDAANHIPRHRRNKFFAHLVDVLGARDFLAPICMLLLEKMANRIIRQPSEEVQNSLSLPIAVFQHCDYALQLHTATEILQESRRIVAHIIDPQSKQPIFLEGITDGDHSVSSSTILRRRAQALVVFIGYAFKPKTAIPALLHSEFSISSVISQLITLAILPEGVSKETKIGDVSEAARSTLNRLLSGMSVVDFSEAVESMLDSGGVKVQSGALELLAKRLPDVSDKMRPTLSDFVIKILVSIKSLLTVQKEGQLVIHAFHAINSIASTISPGEESSLTDLVPFAISAAKEKALALSALGALSAMSVKLGPRIIPFFRSIISLSVAILRGEDAWEIALFHNSFEVLNGMLSTIPTFWGSGEVNQVVFLYMDQASSSSKLPSATLSALIKALAKRIPAKVLIPTLLDMWQPLQTSGKLARISAYFHVLGRALQHADRPIVLEHLRTSFKIFLEALDVVKVDIEVETRVISAFKELVVKLNETAFKPLFRRLYDWAFVENTSHIARKVTFGHLYISLLDFFKGLMVPYISFLLQPYSDILASFTASTSDDFSLWSSVIQTLTRTLNFDDGVFWRDDKLRQIATPLTGQIEVCIRLGFADGKILLQDCFAALVETATDDTLLKAINLNILMHTRSEDHRVRLFALTCSEAIWHSNGGKLLGFVGETATFISECGEDENDVVVKECFKLKDAVESVAGTIDGL</sequence>
<evidence type="ECO:0000256" key="8">
    <source>
        <dbReference type="RuleBase" id="RU367065"/>
    </source>
</evidence>
<evidence type="ECO:0000256" key="2">
    <source>
        <dbReference type="ARBA" id="ARBA00010559"/>
    </source>
</evidence>
<evidence type="ECO:0000313" key="10">
    <source>
        <dbReference type="EMBL" id="PPQ90282.1"/>
    </source>
</evidence>
<comment type="function">
    <text evidence="8">Involved in nucleolar processing of pre-18S ribosomal RNA.</text>
</comment>
<evidence type="ECO:0000313" key="11">
    <source>
        <dbReference type="Proteomes" id="UP000283269"/>
    </source>
</evidence>
<evidence type="ECO:0000256" key="7">
    <source>
        <dbReference type="ARBA" id="ARBA00023274"/>
    </source>
</evidence>